<feature type="compositionally biased region" description="Polar residues" evidence="1">
    <location>
        <begin position="170"/>
        <end position="183"/>
    </location>
</feature>
<dbReference type="RefSeq" id="XP_007930137.1">
    <property type="nucleotide sequence ID" value="XM_007931946.1"/>
</dbReference>
<proteinExistence type="predicted"/>
<name>M3AQP9_PSEFD</name>
<dbReference type="AlphaFoldDB" id="M3AQP9"/>
<evidence type="ECO:0000313" key="2">
    <source>
        <dbReference type="EMBL" id="EME79418.1"/>
    </source>
</evidence>
<evidence type="ECO:0000313" key="3">
    <source>
        <dbReference type="Proteomes" id="UP000016932"/>
    </source>
</evidence>
<protein>
    <submittedName>
        <fullName evidence="2">Uncharacterized protein</fullName>
    </submittedName>
</protein>
<gene>
    <name evidence="2" type="ORF">MYCFIDRAFT_208781</name>
</gene>
<feature type="region of interest" description="Disordered" evidence="1">
    <location>
        <begin position="68"/>
        <end position="87"/>
    </location>
</feature>
<feature type="region of interest" description="Disordered" evidence="1">
    <location>
        <begin position="170"/>
        <end position="234"/>
    </location>
</feature>
<dbReference type="eggNOG" id="ENOG502STUS">
    <property type="taxonomic scope" value="Eukaryota"/>
</dbReference>
<dbReference type="OrthoDB" id="3791134at2759"/>
<feature type="compositionally biased region" description="Polar residues" evidence="1">
    <location>
        <begin position="225"/>
        <end position="234"/>
    </location>
</feature>
<organism evidence="2 3">
    <name type="scientific">Pseudocercospora fijiensis (strain CIRAD86)</name>
    <name type="common">Black leaf streak disease fungus</name>
    <name type="synonym">Mycosphaerella fijiensis</name>
    <dbReference type="NCBI Taxonomy" id="383855"/>
    <lineage>
        <taxon>Eukaryota</taxon>
        <taxon>Fungi</taxon>
        <taxon>Dikarya</taxon>
        <taxon>Ascomycota</taxon>
        <taxon>Pezizomycotina</taxon>
        <taxon>Dothideomycetes</taxon>
        <taxon>Dothideomycetidae</taxon>
        <taxon>Mycosphaerellales</taxon>
        <taxon>Mycosphaerellaceae</taxon>
        <taxon>Pseudocercospora</taxon>
    </lineage>
</organism>
<feature type="region of interest" description="Disordered" evidence="1">
    <location>
        <begin position="311"/>
        <end position="333"/>
    </location>
</feature>
<accession>M3AQP9</accession>
<evidence type="ECO:0000256" key="1">
    <source>
        <dbReference type="SAM" id="MobiDB-lite"/>
    </source>
</evidence>
<dbReference type="GeneID" id="19336714"/>
<dbReference type="HOGENOM" id="CLU_570009_0_0_1"/>
<sequence>MKGWQRKVSILTCDHKTPCIRLCVAVGSAEHSFPPPPPVDLLRSTPHHDSGVSENKWKAAPTILVDEAGPDNGIASSPRKSTEVEDPETFRLASRRYFASGEGAKTNVTSNWLSGFRAWHVQHNMFGPMCGDRGASVKTASLILSIHITQYSQLAPDVTTQNVNYTSNQAIDSDSEASIKSPSRPTPAPGALKPSPATNPRTKSKSSAPKNPTAASLRKVGPAPSNAQKSGNWVNRTVQNSVAGVGNYAGAFITSIGNSVNKVGEGIGNQISNTTRYWGQGVAGYGNDIKDGVGVGGPRVATAGNPLGLAGQGSAKAGPTKKIEGTARRSAGGIRSEDVEIGRMENERMSVPTDELRDFDMESRDACPLYFGAVCHDHFSRWHVTLWIEHIAGKAKERPILIKSTPVLSAAIFHVSSHSIESTVASSSWLRRVKSTSDSMPLSFLSIKCSLGPIAHCIPYSPSFNAVKSLLQDFRYGSC</sequence>
<reference evidence="2 3" key="1">
    <citation type="journal article" date="2012" name="PLoS Pathog.">
        <title>Diverse lifestyles and strategies of plant pathogenesis encoded in the genomes of eighteen Dothideomycetes fungi.</title>
        <authorList>
            <person name="Ohm R.A."/>
            <person name="Feau N."/>
            <person name="Henrissat B."/>
            <person name="Schoch C.L."/>
            <person name="Horwitz B.A."/>
            <person name="Barry K.W."/>
            <person name="Condon B.J."/>
            <person name="Copeland A.C."/>
            <person name="Dhillon B."/>
            <person name="Glaser F."/>
            <person name="Hesse C.N."/>
            <person name="Kosti I."/>
            <person name="LaButti K."/>
            <person name="Lindquist E.A."/>
            <person name="Lucas S."/>
            <person name="Salamov A.A."/>
            <person name="Bradshaw R.E."/>
            <person name="Ciuffetti L."/>
            <person name="Hamelin R.C."/>
            <person name="Kema G.H.J."/>
            <person name="Lawrence C."/>
            <person name="Scott J.A."/>
            <person name="Spatafora J.W."/>
            <person name="Turgeon B.G."/>
            <person name="de Wit P.J.G.M."/>
            <person name="Zhong S."/>
            <person name="Goodwin S.B."/>
            <person name="Grigoriev I.V."/>
        </authorList>
    </citation>
    <scope>NUCLEOTIDE SEQUENCE [LARGE SCALE GENOMIC DNA]</scope>
    <source>
        <strain evidence="2 3">CIRAD86</strain>
    </source>
</reference>
<dbReference type="STRING" id="383855.M3AQP9"/>
<dbReference type="VEuPathDB" id="FungiDB:MYCFIDRAFT_208781"/>
<dbReference type="Proteomes" id="UP000016932">
    <property type="component" value="Unassembled WGS sequence"/>
</dbReference>
<dbReference type="EMBL" id="KB446562">
    <property type="protein sequence ID" value="EME79418.1"/>
    <property type="molecule type" value="Genomic_DNA"/>
</dbReference>
<dbReference type="KEGG" id="pfj:MYCFIDRAFT_208781"/>
<feature type="compositionally biased region" description="Polar residues" evidence="1">
    <location>
        <begin position="196"/>
        <end position="214"/>
    </location>
</feature>
<keyword evidence="3" id="KW-1185">Reference proteome</keyword>